<dbReference type="PROSITE" id="PS51186">
    <property type="entry name" value="GNAT"/>
    <property type="match status" value="1"/>
</dbReference>
<evidence type="ECO:0000259" key="3">
    <source>
        <dbReference type="PROSITE" id="PS51186"/>
    </source>
</evidence>
<comment type="caution">
    <text evidence="4">The sequence shown here is derived from an EMBL/GenBank/DDBJ whole genome shotgun (WGS) entry which is preliminary data.</text>
</comment>
<evidence type="ECO:0000313" key="4">
    <source>
        <dbReference type="EMBL" id="MCP2312940.1"/>
    </source>
</evidence>
<evidence type="ECO:0000256" key="1">
    <source>
        <dbReference type="ARBA" id="ARBA00022679"/>
    </source>
</evidence>
<accession>A0ABT1J675</accession>
<sequence length="215" mass="23662">MGITVRRIEPADWERYREVRLAMLADAPAAFGERYEDAAALPEAEWRLRAERQSWPNAVGLAAVGADGDWVGMAGAYGVTRLPAGPAGPDPLPAAEAWQRRDDVRPDEVPRRRPEAVIKVVSVWVHPDHRGGAARRAGASERGPADQLLTATLEWAREQSGADRAVLEVHEENARARAFYRRHGFAPSGLTRPYPLDPAARLLELELDLRAVRGA</sequence>
<dbReference type="EMBL" id="JAMZDX010000006">
    <property type="protein sequence ID" value="MCP2312940.1"/>
    <property type="molecule type" value="Genomic_DNA"/>
</dbReference>
<proteinExistence type="predicted"/>
<dbReference type="InterPro" id="IPR050832">
    <property type="entry name" value="Bact_Acetyltransf"/>
</dbReference>
<evidence type="ECO:0000313" key="5">
    <source>
        <dbReference type="Proteomes" id="UP001206483"/>
    </source>
</evidence>
<evidence type="ECO:0000256" key="2">
    <source>
        <dbReference type="ARBA" id="ARBA00023315"/>
    </source>
</evidence>
<dbReference type="SUPFAM" id="SSF55729">
    <property type="entry name" value="Acyl-CoA N-acyltransferases (Nat)"/>
    <property type="match status" value="1"/>
</dbReference>
<organism evidence="4 5">
    <name type="scientific">Kitasatospora paracochleata</name>
    <dbReference type="NCBI Taxonomy" id="58354"/>
    <lineage>
        <taxon>Bacteria</taxon>
        <taxon>Bacillati</taxon>
        <taxon>Actinomycetota</taxon>
        <taxon>Actinomycetes</taxon>
        <taxon>Kitasatosporales</taxon>
        <taxon>Streptomycetaceae</taxon>
        <taxon>Kitasatospora</taxon>
    </lineage>
</organism>
<keyword evidence="1" id="KW-0808">Transferase</keyword>
<name>A0ABT1J675_9ACTN</name>
<dbReference type="PANTHER" id="PTHR43877:SF2">
    <property type="entry name" value="AMINOALKYLPHOSPHONATE N-ACETYLTRANSFERASE-RELATED"/>
    <property type="match status" value="1"/>
</dbReference>
<dbReference type="Pfam" id="PF00583">
    <property type="entry name" value="Acetyltransf_1"/>
    <property type="match status" value="1"/>
</dbReference>
<dbReference type="Proteomes" id="UP001206483">
    <property type="component" value="Unassembled WGS sequence"/>
</dbReference>
<protein>
    <submittedName>
        <fullName evidence="4">Ribosomal protein S18 acetylase RimI-like enzyme</fullName>
    </submittedName>
</protein>
<feature type="domain" description="N-acetyltransferase" evidence="3">
    <location>
        <begin position="3"/>
        <end position="208"/>
    </location>
</feature>
<dbReference type="RefSeq" id="WP_253802424.1">
    <property type="nucleotide sequence ID" value="NZ_BAAAUB010000052.1"/>
</dbReference>
<gene>
    <name evidence="4" type="ORF">FHR36_006121</name>
</gene>
<dbReference type="InterPro" id="IPR016181">
    <property type="entry name" value="Acyl_CoA_acyltransferase"/>
</dbReference>
<reference evidence="4 5" key="1">
    <citation type="submission" date="2022-06" db="EMBL/GenBank/DDBJ databases">
        <title>Sequencing the genomes of 1000 actinobacteria strains.</title>
        <authorList>
            <person name="Klenk H.-P."/>
        </authorList>
    </citation>
    <scope>NUCLEOTIDE SEQUENCE [LARGE SCALE GENOMIC DNA]</scope>
    <source>
        <strain evidence="4 5">DSM 41656</strain>
    </source>
</reference>
<keyword evidence="5" id="KW-1185">Reference proteome</keyword>
<dbReference type="InterPro" id="IPR000182">
    <property type="entry name" value="GNAT_dom"/>
</dbReference>
<keyword evidence="2" id="KW-0012">Acyltransferase</keyword>
<dbReference type="PANTHER" id="PTHR43877">
    <property type="entry name" value="AMINOALKYLPHOSPHONATE N-ACETYLTRANSFERASE-RELATED-RELATED"/>
    <property type="match status" value="1"/>
</dbReference>
<dbReference type="Gene3D" id="3.40.630.30">
    <property type="match status" value="1"/>
</dbReference>